<dbReference type="EMBL" id="CP010429">
    <property type="protein sequence ID" value="AKD57041.1"/>
    <property type="molecule type" value="Genomic_DNA"/>
</dbReference>
<dbReference type="PATRIC" id="fig|1379870.5.peg.4580"/>
<dbReference type="OrthoDB" id="9926255at2"/>
<evidence type="ECO:0000313" key="2">
    <source>
        <dbReference type="Proteomes" id="UP000033054"/>
    </source>
</evidence>
<protein>
    <recommendedName>
        <fullName evidence="3">Lipoprotein</fullName>
    </recommendedName>
</protein>
<sequence>MKQILIAMVALVALASCEGGSFKKKNCKECETLTYGKTGLVNTNKQQVCGDDEVSAYTIANTTNNSSLTVTTTCK</sequence>
<dbReference type="KEGG" id="srd:SD10_21230"/>
<organism evidence="1 2">
    <name type="scientific">Spirosoma radiotolerans</name>
    <dbReference type="NCBI Taxonomy" id="1379870"/>
    <lineage>
        <taxon>Bacteria</taxon>
        <taxon>Pseudomonadati</taxon>
        <taxon>Bacteroidota</taxon>
        <taxon>Cytophagia</taxon>
        <taxon>Cytophagales</taxon>
        <taxon>Cytophagaceae</taxon>
        <taxon>Spirosoma</taxon>
    </lineage>
</organism>
<dbReference type="RefSeq" id="WP_046576558.1">
    <property type="nucleotide sequence ID" value="NZ_CP010429.1"/>
</dbReference>
<gene>
    <name evidence="1" type="ORF">SD10_21230</name>
</gene>
<dbReference type="PROSITE" id="PS51257">
    <property type="entry name" value="PROKAR_LIPOPROTEIN"/>
    <property type="match status" value="1"/>
</dbReference>
<name>A0A0E3V9D3_9BACT</name>
<keyword evidence="2" id="KW-1185">Reference proteome</keyword>
<evidence type="ECO:0008006" key="3">
    <source>
        <dbReference type="Google" id="ProtNLM"/>
    </source>
</evidence>
<proteinExistence type="predicted"/>
<dbReference type="AlphaFoldDB" id="A0A0E3V9D3"/>
<accession>A0A0E3V9D3</accession>
<dbReference type="HOGENOM" id="CLU_2669223_0_0_10"/>
<dbReference type="Proteomes" id="UP000033054">
    <property type="component" value="Chromosome"/>
</dbReference>
<evidence type="ECO:0000313" key="1">
    <source>
        <dbReference type="EMBL" id="AKD57041.1"/>
    </source>
</evidence>
<reference evidence="1 2" key="1">
    <citation type="journal article" date="2014" name="Curr. Microbiol.">
        <title>Spirosoma radiotolerans sp. nov., a gamma-radiation-resistant bacterium isolated from gamma ray-irradiated soil.</title>
        <authorList>
            <person name="Lee J.J."/>
            <person name="Srinivasan S."/>
            <person name="Lim S."/>
            <person name="Joe M."/>
            <person name="Im S."/>
            <person name="Bae S.I."/>
            <person name="Park K.R."/>
            <person name="Han J.H."/>
            <person name="Park S.H."/>
            <person name="Joo B.M."/>
            <person name="Park S.J."/>
            <person name="Kim M.K."/>
        </authorList>
    </citation>
    <scope>NUCLEOTIDE SEQUENCE [LARGE SCALE GENOMIC DNA]</scope>
    <source>
        <strain evidence="1 2">DG5A</strain>
    </source>
</reference>